<sequence>MLHPWDEERLTAEMEAYQQSLDEGCEVVYQIAEEARALGKDMVDRVEIPRAADLAGRTEKLLEEYLDGIEFQEELREMLVNEDRETTAIEMSKRVATRMHVRTGDLVKAIDTGLRVGLAILTEAVLVAPLEGISNVRLLHNADGSQFVSVDFCGPIRAAGGTAQALAVLITDLVRRELGVGPYIARFEEVERVKEEFGLYRKNLQYRPTPEELDMIVRACPVMVNGESTENEECAGYGILENVDGTRVRGGVLLVIGEGLCLKAPKVQKHTERLKVEGWEFISHFANKGKSDGEDGAEKQRRRVKPNARFMDDIIAGRPVFGEPSRPGGFRFRYGRTRATGLAAGALSPVTMEALGKFLAVGTQMKIERPGKACAVTPSDELQGPCVLLQDGRFGRIDSVEQLRGVAEQVATIWDNGELMLGYGEFLENNKKLVPSAYNRDWWAADLCATLTDESSVEAFAKALGCERELLPPGAPGSPREGGLEQFNFHRAWVNFLTTLDLDWSAAVRVCTKFNCAVPPPWNSSWLDLPIQWLPILAGLFSAATLEEVGTVGASESPTSGWNDDSNSTQFLRLKGAVLNWKHPIAGEELPEQPPGQPLTLPEPVTGVWRSGNYHHLHGIVKAACMLLGVEHHHEGEDLILTRGWEGVIEGLGLQIHDGKITSKSDLAGQVDDRVGRIGNALEILSVEKTRLDDLESRREKVSTAAKTAARQRGEGIAETELAGQNAASEVPDEGSADPEILESAERLLDEHEVDGSLFVVRRTSDLRWEHYAPVRIGARMARPEKAAHRVMKTAVNALFPVATQGGPQRLLTEASSRGNLRVTVGARECQKCGRPTPFVRCHHRLVPAEPVACNGRSRPLKTNNGKSRGRNRGGEFQTIPLRQILEVKLEELDLDRIPKVKCVKGLNSLAKTPEPLDKGILRAKHGLPVFRDGTVRFDMSDIPVTHFRPCEIGTPWERLAELGYSHDIDGFPLTSNEQILELYPQDFIPSTKGIDHLVKTCEFIDDLLVRFYGMEPFYFVRNGDDLVGKLAIALAPHTSGGVLCRIIGFTEASGGYAHTLFHAAKRRNCDGDEDCIMMLLDGLLNFSKEVLPSNRGGRMDAPLVLSTRLNPAELDKEALNVDTAWFYERGFYEATLEQPHPKELRDRMDFVEHRLGTIGAVRGYGFTRSLSSLDAGPENSSYKILETMVDKMNAQIELAQVLRAVDVRKVASSVVESHFFPDLRGNLMAFTRQKVRCGRCATKYRRIPLAGKCIAQAKVSDNPGIIRAEGPQQCGGNLIMTVSEGSVRKYVKAATHMMEVYGTSDYTKQKYGWLAESLDSLFKNDRVTVFTLDDFL</sequence>
<reference evidence="19" key="1">
    <citation type="journal article" date="2014" name="Genome Biol. Evol.">
        <title>Pangenome evidence for extensive interdomain horizontal transfer affecting lineage core and shell genes in uncultured planktonic thaumarchaeota and euryarchaeota.</title>
        <authorList>
            <person name="Deschamps P."/>
            <person name="Zivanovic Y."/>
            <person name="Moreira D."/>
            <person name="Rodriguez-Valera F."/>
            <person name="Lopez-Garcia P."/>
        </authorList>
    </citation>
    <scope>NUCLEOTIDE SEQUENCE</scope>
</reference>
<name>A0A075FIF5_9EURY</name>
<keyword evidence="4 19" id="KW-0548">Nucleotidyltransferase</keyword>
<dbReference type="EMBL" id="KF900327">
    <property type="protein sequence ID" value="AIE91079.1"/>
    <property type="molecule type" value="Genomic_DNA"/>
</dbReference>
<comment type="catalytic activity">
    <reaction evidence="14">
        <text>DNA(n) + a 2'-deoxyribonucleoside 5'-triphosphate = DNA(n+1) + diphosphate</text>
        <dbReference type="Rhea" id="RHEA:22508"/>
        <dbReference type="Rhea" id="RHEA-COMP:17339"/>
        <dbReference type="Rhea" id="RHEA-COMP:17340"/>
        <dbReference type="ChEBI" id="CHEBI:33019"/>
        <dbReference type="ChEBI" id="CHEBI:61560"/>
        <dbReference type="ChEBI" id="CHEBI:173112"/>
        <dbReference type="EC" id="2.7.7.7"/>
    </reaction>
</comment>
<feature type="domain" description="DNA polymerase II large subunit DP2 N-terminal" evidence="16">
    <location>
        <begin position="17"/>
        <end position="287"/>
    </location>
</feature>
<evidence type="ECO:0000256" key="13">
    <source>
        <dbReference type="ARBA" id="ARBA00026137"/>
    </source>
</evidence>
<comment type="function">
    <text evidence="12">Possesses two activities: a DNA synthesis (polymerase) and an exonucleolytic activity that degrades single-stranded DNA in the 3'- to 5'-direction. Has a template-primer preference which is characteristic of a replicative DNA polymerase.</text>
</comment>
<proteinExistence type="inferred from homology"/>
<evidence type="ECO:0000256" key="1">
    <source>
        <dbReference type="ARBA" id="ARBA00011053"/>
    </source>
</evidence>
<evidence type="ECO:0000256" key="14">
    <source>
        <dbReference type="ARBA" id="ARBA00049244"/>
    </source>
</evidence>
<evidence type="ECO:0000256" key="9">
    <source>
        <dbReference type="ARBA" id="ARBA00022932"/>
    </source>
</evidence>
<comment type="similarity">
    <text evidence="1">Belongs to the archaeal DNA polymerase II family.</text>
</comment>
<keyword evidence="5" id="KW-0235">DNA replication</keyword>
<dbReference type="Pfam" id="PF03833">
    <property type="entry name" value="PolC_DP2_N"/>
    <property type="match status" value="1"/>
</dbReference>
<organism evidence="19">
    <name type="scientific">uncultured marine group II/III euryarchaeote AD1000_105_G07</name>
    <dbReference type="NCBI Taxonomy" id="1457714"/>
    <lineage>
        <taxon>Archaea</taxon>
        <taxon>Methanobacteriati</taxon>
        <taxon>Methanobacteriota</taxon>
        <taxon>environmental samples</taxon>
    </lineage>
</organism>
<evidence type="ECO:0000259" key="18">
    <source>
        <dbReference type="Pfam" id="PF24846"/>
    </source>
</evidence>
<gene>
    <name evidence="19" type="primary">DPB1</name>
</gene>
<dbReference type="GO" id="GO:0003677">
    <property type="term" value="F:DNA binding"/>
    <property type="evidence" value="ECO:0007669"/>
    <property type="project" value="UniProtKB-KW"/>
</dbReference>
<feature type="region of interest" description="Disordered" evidence="15">
    <location>
        <begin position="703"/>
        <end position="737"/>
    </location>
</feature>
<evidence type="ECO:0000259" key="16">
    <source>
        <dbReference type="Pfam" id="PF03833"/>
    </source>
</evidence>
<dbReference type="PIRSF" id="PIRSF016275">
    <property type="entry name" value="PolC_DP2"/>
    <property type="match status" value="1"/>
</dbReference>
<keyword evidence="10" id="KW-0238">DNA-binding</keyword>
<feature type="domain" description="DNA polymerase II large subunit DP2 central" evidence="17">
    <location>
        <begin position="298"/>
        <end position="461"/>
    </location>
</feature>
<dbReference type="InterPro" id="IPR016033">
    <property type="entry name" value="PolC_DP2_N"/>
</dbReference>
<feature type="domain" description="DNA polymerase II large subunit DP2 catalytic" evidence="18">
    <location>
        <begin position="899"/>
        <end position="1192"/>
    </location>
</feature>
<evidence type="ECO:0000256" key="6">
    <source>
        <dbReference type="ARBA" id="ARBA00022722"/>
    </source>
</evidence>
<dbReference type="GO" id="GO:0004527">
    <property type="term" value="F:exonuclease activity"/>
    <property type="evidence" value="ECO:0007669"/>
    <property type="project" value="UniProtKB-KW"/>
</dbReference>
<evidence type="ECO:0000256" key="2">
    <source>
        <dbReference type="ARBA" id="ARBA00011315"/>
    </source>
</evidence>
<keyword evidence="11" id="KW-0511">Multifunctional enzyme</keyword>
<comment type="subunit">
    <text evidence="2">Heterodimer of a large subunit and a small subunit.</text>
</comment>
<evidence type="ECO:0000256" key="4">
    <source>
        <dbReference type="ARBA" id="ARBA00022695"/>
    </source>
</evidence>
<evidence type="ECO:0000256" key="12">
    <source>
        <dbReference type="ARBA" id="ARBA00025068"/>
    </source>
</evidence>
<evidence type="ECO:0000256" key="15">
    <source>
        <dbReference type="SAM" id="MobiDB-lite"/>
    </source>
</evidence>
<dbReference type="PANTHER" id="PTHR42210:SF1">
    <property type="entry name" value="DNA POLYMERASE II LARGE SUBUNIT"/>
    <property type="match status" value="1"/>
</dbReference>
<dbReference type="InterPro" id="IPR056171">
    <property type="entry name" value="PolC_DP2_central_dom"/>
</dbReference>
<keyword evidence="8" id="KW-0269">Exonuclease</keyword>
<accession>A0A075FIF5</accession>
<evidence type="ECO:0000259" key="17">
    <source>
        <dbReference type="Pfam" id="PF24844"/>
    </source>
</evidence>
<dbReference type="PANTHER" id="PTHR42210">
    <property type="entry name" value="DNA POLYMERASE II LARGE SUBUNIT"/>
    <property type="match status" value="1"/>
</dbReference>
<evidence type="ECO:0000256" key="11">
    <source>
        <dbReference type="ARBA" id="ARBA00023268"/>
    </source>
</evidence>
<dbReference type="Pfam" id="PF24844">
    <property type="entry name" value="PolC_DP2_central"/>
    <property type="match status" value="2"/>
</dbReference>
<keyword evidence="7" id="KW-0378">Hydrolase</keyword>
<dbReference type="Pfam" id="PF24846">
    <property type="entry name" value="PolC_DP2_cat"/>
    <property type="match status" value="1"/>
</dbReference>
<evidence type="ECO:0000256" key="8">
    <source>
        <dbReference type="ARBA" id="ARBA00022839"/>
    </source>
</evidence>
<keyword evidence="3 19" id="KW-0808">Transferase</keyword>
<dbReference type="GO" id="GO:0006260">
    <property type="term" value="P:DNA replication"/>
    <property type="evidence" value="ECO:0007669"/>
    <property type="project" value="UniProtKB-KW"/>
</dbReference>
<keyword evidence="6" id="KW-0540">Nuclease</keyword>
<evidence type="ECO:0000256" key="5">
    <source>
        <dbReference type="ARBA" id="ARBA00022705"/>
    </source>
</evidence>
<evidence type="ECO:0000256" key="7">
    <source>
        <dbReference type="ARBA" id="ARBA00022801"/>
    </source>
</evidence>
<evidence type="ECO:0000313" key="19">
    <source>
        <dbReference type="EMBL" id="AIE91079.1"/>
    </source>
</evidence>
<evidence type="ECO:0000256" key="3">
    <source>
        <dbReference type="ARBA" id="ARBA00022679"/>
    </source>
</evidence>
<dbReference type="InterPro" id="IPR056172">
    <property type="entry name" value="PolC_DP2_cat_dom"/>
</dbReference>
<keyword evidence="9" id="KW-0239">DNA-directed DNA polymerase</keyword>
<evidence type="ECO:0000256" key="10">
    <source>
        <dbReference type="ARBA" id="ARBA00023125"/>
    </source>
</evidence>
<feature type="domain" description="DNA polymerase II large subunit DP2 central" evidence="17">
    <location>
        <begin position="753"/>
        <end position="843"/>
    </location>
</feature>
<dbReference type="InterPro" id="IPR004475">
    <property type="entry name" value="PolC_DP2"/>
</dbReference>
<dbReference type="GO" id="GO:0003887">
    <property type="term" value="F:DNA-directed DNA polymerase activity"/>
    <property type="evidence" value="ECO:0007669"/>
    <property type="project" value="UniProtKB-KW"/>
</dbReference>
<protein>
    <recommendedName>
        <fullName evidence="13">DNA polymerase II large subunit</fullName>
    </recommendedName>
</protein>